<keyword evidence="11 15" id="KW-0472">Membrane</keyword>
<keyword evidence="9 15" id="KW-1133">Transmembrane helix</keyword>
<dbReference type="InterPro" id="IPR000014">
    <property type="entry name" value="PAS"/>
</dbReference>
<dbReference type="Proteomes" id="UP000014760">
    <property type="component" value="Unassembled WGS sequence"/>
</dbReference>
<evidence type="ECO:0000256" key="10">
    <source>
        <dbReference type="ARBA" id="ARBA00023065"/>
    </source>
</evidence>
<dbReference type="Gene3D" id="1.10.1200.260">
    <property type="match status" value="1"/>
</dbReference>
<evidence type="ECO:0000256" key="2">
    <source>
        <dbReference type="ARBA" id="ARBA00022448"/>
    </source>
</evidence>
<evidence type="ECO:0000256" key="8">
    <source>
        <dbReference type="ARBA" id="ARBA00022958"/>
    </source>
</evidence>
<dbReference type="NCBIfam" id="TIGR00229">
    <property type="entry name" value="sensory_box"/>
    <property type="match status" value="1"/>
</dbReference>
<feature type="region of interest" description="Disordered" evidence="14">
    <location>
        <begin position="823"/>
        <end position="851"/>
    </location>
</feature>
<dbReference type="Gene3D" id="2.60.120.10">
    <property type="entry name" value="Jelly Rolls"/>
    <property type="match status" value="1"/>
</dbReference>
<dbReference type="InterPro" id="IPR000595">
    <property type="entry name" value="cNMP-bd_dom"/>
</dbReference>
<dbReference type="Gene3D" id="1.10.287.70">
    <property type="match status" value="1"/>
</dbReference>
<keyword evidence="8" id="KW-0630">Potassium</keyword>
<dbReference type="SUPFAM" id="SSF81324">
    <property type="entry name" value="Voltage-gated potassium channels"/>
    <property type="match status" value="1"/>
</dbReference>
<dbReference type="FunFam" id="3.30.450.20:FF:000001">
    <property type="entry name" value="Potassium voltage-gated channel subfamily H member 7"/>
    <property type="match status" value="1"/>
</dbReference>
<evidence type="ECO:0000313" key="18">
    <source>
        <dbReference type="EMBL" id="ELT98536.1"/>
    </source>
</evidence>
<dbReference type="InterPro" id="IPR005821">
    <property type="entry name" value="Ion_trans_dom"/>
</dbReference>
<evidence type="ECO:0000256" key="7">
    <source>
        <dbReference type="ARBA" id="ARBA00022882"/>
    </source>
</evidence>
<dbReference type="GO" id="GO:0034702">
    <property type="term" value="C:monoatomic ion channel complex"/>
    <property type="evidence" value="ECO:0007669"/>
    <property type="project" value="UniProtKB-KW"/>
</dbReference>
<comment type="subcellular location">
    <subcellularLocation>
        <location evidence="1">Cell membrane</location>
        <topology evidence="1">Multi-pass membrane protein</topology>
    </subcellularLocation>
</comment>
<feature type="transmembrane region" description="Helical" evidence="15">
    <location>
        <begin position="581"/>
        <end position="602"/>
    </location>
</feature>
<feature type="transmembrane region" description="Helical" evidence="15">
    <location>
        <begin position="550"/>
        <end position="569"/>
    </location>
</feature>
<feature type="domain" description="Cyclic nucleotide-binding" evidence="16">
    <location>
        <begin position="681"/>
        <end position="781"/>
    </location>
</feature>
<evidence type="ECO:0000313" key="19">
    <source>
        <dbReference type="EnsemblMetazoa" id="CapteP177706"/>
    </source>
</evidence>
<dbReference type="EMBL" id="AMQN01010440">
    <property type="status" value="NOT_ANNOTATED_CDS"/>
    <property type="molecule type" value="Genomic_DNA"/>
</dbReference>
<organism evidence="18">
    <name type="scientific">Capitella teleta</name>
    <name type="common">Polychaete worm</name>
    <dbReference type="NCBI Taxonomy" id="283909"/>
    <lineage>
        <taxon>Eukaryota</taxon>
        <taxon>Metazoa</taxon>
        <taxon>Spiralia</taxon>
        <taxon>Lophotrochozoa</taxon>
        <taxon>Annelida</taxon>
        <taxon>Polychaeta</taxon>
        <taxon>Sedentaria</taxon>
        <taxon>Scolecida</taxon>
        <taxon>Capitellidae</taxon>
        <taxon>Capitella</taxon>
    </lineage>
</organism>
<keyword evidence="6" id="KW-0631">Potassium channel</keyword>
<gene>
    <name evidence="18" type="ORF">CAPTEDRAFT_177706</name>
</gene>
<keyword evidence="20" id="KW-1185">Reference proteome</keyword>
<dbReference type="OMA" id="CHNRHAS"/>
<dbReference type="Gene3D" id="3.30.450.20">
    <property type="entry name" value="PAS domain"/>
    <property type="match status" value="1"/>
</dbReference>
<evidence type="ECO:0000256" key="9">
    <source>
        <dbReference type="ARBA" id="ARBA00022989"/>
    </source>
</evidence>
<keyword evidence="10" id="KW-0406">Ion transport</keyword>
<evidence type="ECO:0000256" key="13">
    <source>
        <dbReference type="ARBA" id="ARBA00034430"/>
    </source>
</evidence>
<evidence type="ECO:0000256" key="14">
    <source>
        <dbReference type="SAM" id="MobiDB-lite"/>
    </source>
</evidence>
<dbReference type="FunFam" id="1.10.287.70:FF:000020">
    <property type="entry name" value="Potassium channel, voltage-gated eag-related subfamily H, member 7"/>
    <property type="match status" value="1"/>
</dbReference>
<dbReference type="EMBL" id="AMQN01010439">
    <property type="status" value="NOT_ANNOTATED_CDS"/>
    <property type="molecule type" value="Genomic_DNA"/>
</dbReference>
<dbReference type="GO" id="GO:0005242">
    <property type="term" value="F:inward rectifier potassium channel activity"/>
    <property type="evidence" value="ECO:0007669"/>
    <property type="project" value="TreeGrafter"/>
</dbReference>
<evidence type="ECO:0000313" key="20">
    <source>
        <dbReference type="Proteomes" id="UP000014760"/>
    </source>
</evidence>
<dbReference type="InterPro" id="IPR050818">
    <property type="entry name" value="KCNH_animal-type"/>
</dbReference>
<evidence type="ECO:0000256" key="15">
    <source>
        <dbReference type="SAM" id="Phobius"/>
    </source>
</evidence>
<dbReference type="Pfam" id="PF13426">
    <property type="entry name" value="PAS_9"/>
    <property type="match status" value="1"/>
</dbReference>
<comment type="catalytic activity">
    <reaction evidence="13">
        <text>K(+)(in) = K(+)(out)</text>
        <dbReference type="Rhea" id="RHEA:29463"/>
        <dbReference type="ChEBI" id="CHEBI:29103"/>
    </reaction>
</comment>
<dbReference type="Pfam" id="PF00027">
    <property type="entry name" value="cNMP_binding"/>
    <property type="match status" value="1"/>
</dbReference>
<dbReference type="SUPFAM" id="SSF55785">
    <property type="entry name" value="PYP-like sensor domain (PAS domain)"/>
    <property type="match status" value="1"/>
</dbReference>
<keyword evidence="5 15" id="KW-0812">Transmembrane</keyword>
<dbReference type="InterPro" id="IPR018490">
    <property type="entry name" value="cNMP-bd_dom_sf"/>
</dbReference>
<dbReference type="EMBL" id="KB307841">
    <property type="protein sequence ID" value="ELT98536.1"/>
    <property type="molecule type" value="Genomic_DNA"/>
</dbReference>
<dbReference type="FunFam" id="2.60.120.10:FF:000011">
    <property type="entry name" value="Potassium channel, voltage-gated eag-related subfamily H, member 7"/>
    <property type="match status" value="1"/>
</dbReference>
<dbReference type="CDD" id="cd00130">
    <property type="entry name" value="PAS"/>
    <property type="match status" value="1"/>
</dbReference>
<feature type="domain" description="PAC" evidence="17">
    <location>
        <begin position="119"/>
        <end position="171"/>
    </location>
</feature>
<evidence type="ECO:0000256" key="5">
    <source>
        <dbReference type="ARBA" id="ARBA00022692"/>
    </source>
</evidence>
<keyword evidence="3" id="KW-1003">Cell membrane</keyword>
<dbReference type="GO" id="GO:0005886">
    <property type="term" value="C:plasma membrane"/>
    <property type="evidence" value="ECO:0007669"/>
    <property type="project" value="UniProtKB-SubCell"/>
</dbReference>
<dbReference type="GO" id="GO:0042391">
    <property type="term" value="P:regulation of membrane potential"/>
    <property type="evidence" value="ECO:0007669"/>
    <property type="project" value="TreeGrafter"/>
</dbReference>
<dbReference type="SUPFAM" id="SSF51206">
    <property type="entry name" value="cAMP-binding domain-like"/>
    <property type="match status" value="1"/>
</dbReference>
<dbReference type="InterPro" id="IPR001610">
    <property type="entry name" value="PAC"/>
</dbReference>
<evidence type="ECO:0000259" key="16">
    <source>
        <dbReference type="PROSITE" id="PS50042"/>
    </source>
</evidence>
<reference evidence="20" key="1">
    <citation type="submission" date="2012-12" db="EMBL/GenBank/DDBJ databases">
        <authorList>
            <person name="Hellsten U."/>
            <person name="Grimwood J."/>
            <person name="Chapman J.A."/>
            <person name="Shapiro H."/>
            <person name="Aerts A."/>
            <person name="Otillar R.P."/>
            <person name="Terry A.Y."/>
            <person name="Boore J.L."/>
            <person name="Simakov O."/>
            <person name="Marletaz F."/>
            <person name="Cho S.-J."/>
            <person name="Edsinger-Gonzales E."/>
            <person name="Havlak P."/>
            <person name="Kuo D.-H."/>
            <person name="Larsson T."/>
            <person name="Lv J."/>
            <person name="Arendt D."/>
            <person name="Savage R."/>
            <person name="Osoegawa K."/>
            <person name="de Jong P."/>
            <person name="Lindberg D.R."/>
            <person name="Seaver E.C."/>
            <person name="Weisblat D.A."/>
            <person name="Putnam N.H."/>
            <person name="Grigoriev I.V."/>
            <person name="Rokhsar D.S."/>
        </authorList>
    </citation>
    <scope>NUCLEOTIDE SEQUENCE</scope>
    <source>
        <strain evidence="20">I ESC-2004</strain>
    </source>
</reference>
<reference evidence="19" key="3">
    <citation type="submission" date="2015-06" db="UniProtKB">
        <authorList>
            <consortium name="EnsemblMetazoa"/>
        </authorList>
    </citation>
    <scope>IDENTIFICATION</scope>
</reference>
<evidence type="ECO:0000256" key="6">
    <source>
        <dbReference type="ARBA" id="ARBA00022826"/>
    </source>
</evidence>
<dbReference type="AlphaFoldDB" id="R7U4C3"/>
<dbReference type="SMART" id="SM00086">
    <property type="entry name" value="PAC"/>
    <property type="match status" value="1"/>
</dbReference>
<dbReference type="PRINTS" id="PR01470">
    <property type="entry name" value="ERGCHANNEL"/>
</dbReference>
<protein>
    <submittedName>
        <fullName evidence="18 19">Uncharacterized protein</fullName>
    </submittedName>
</protein>
<feature type="transmembrane region" description="Helical" evidence="15">
    <location>
        <begin position="486"/>
        <end position="510"/>
    </location>
</feature>
<evidence type="ECO:0000256" key="4">
    <source>
        <dbReference type="ARBA" id="ARBA00022538"/>
    </source>
</evidence>
<evidence type="ECO:0000259" key="17">
    <source>
        <dbReference type="PROSITE" id="PS50113"/>
    </source>
</evidence>
<evidence type="ECO:0000256" key="1">
    <source>
        <dbReference type="ARBA" id="ARBA00004651"/>
    </source>
</evidence>
<dbReference type="PRINTS" id="PR01463">
    <property type="entry name" value="EAGCHANLFMLY"/>
</dbReference>
<reference evidence="18 20" key="2">
    <citation type="journal article" date="2013" name="Nature">
        <title>Insights into bilaterian evolution from three spiralian genomes.</title>
        <authorList>
            <person name="Simakov O."/>
            <person name="Marletaz F."/>
            <person name="Cho S.J."/>
            <person name="Edsinger-Gonzales E."/>
            <person name="Havlak P."/>
            <person name="Hellsten U."/>
            <person name="Kuo D.H."/>
            <person name="Larsson T."/>
            <person name="Lv J."/>
            <person name="Arendt D."/>
            <person name="Savage R."/>
            <person name="Osoegawa K."/>
            <person name="de Jong P."/>
            <person name="Grimwood J."/>
            <person name="Chapman J.A."/>
            <person name="Shapiro H."/>
            <person name="Aerts A."/>
            <person name="Otillar R.P."/>
            <person name="Terry A.Y."/>
            <person name="Boore J.L."/>
            <person name="Grigoriev I.V."/>
            <person name="Lindberg D.R."/>
            <person name="Seaver E.C."/>
            <person name="Weisblat D.A."/>
            <person name="Putnam N.H."/>
            <person name="Rokhsar D.S."/>
        </authorList>
    </citation>
    <scope>NUCLEOTIDE SEQUENCE</scope>
    <source>
        <strain evidence="18 20">I ESC-2004</strain>
    </source>
</reference>
<dbReference type="PROSITE" id="PS50042">
    <property type="entry name" value="CNMP_BINDING_3"/>
    <property type="match status" value="1"/>
</dbReference>
<dbReference type="InterPro" id="IPR035965">
    <property type="entry name" value="PAS-like_dom_sf"/>
</dbReference>
<accession>R7U4C3</accession>
<keyword evidence="7" id="KW-0851">Voltage-gated channel</keyword>
<dbReference type="PANTHER" id="PTHR10217:SF548">
    <property type="entry name" value="GH12235P"/>
    <property type="match status" value="1"/>
</dbReference>
<keyword evidence="12" id="KW-0407">Ion channel</keyword>
<proteinExistence type="predicted"/>
<sequence>MPVRRGHVAPQNTFIDTIIRKFDGQTKPCDSIVINLLHCIMGCDLSFFFSSADRNFIIANAQVDAKPIIFCNDGFCDLCGYSRAEVMQKSCSCDFLHGPLTTSYAIHQIKDALLGSDEKQVEVLYYKKDGSKFLCSVLVAPVKNEGNEVILFILNLEDITDAPLKSDKYRNSLKTSDSYGCLRSSPGRELAGFSLPSNILNQASSDSELNKHRAKLSNSLTNIANDVIFKKSHERDSLASSKQGLFLPMQNVKHNPLQFTHQSTPKSCASNAARIRAIHQTDWRSFPPPCNSIFQSHDTRMWRLSSQVLSLGAEVLPEYKLQSPRIHRFTILHYSPFKAVWDWLILILVIYTAIVTPYVAAFLLNENDNVSEEGKSSWRYHNRYNQPLTIIDLIVDVMFIIDILINFRTTYVNKNDEVVSHPGKIAVHYFKGWFLIDVVAAIPFDLLLFGSETDETTTLIGLLKTARLLRLVRVARKLDRYSEYGAAVLLLLMATFALIAHWLACIWYAIGNVERPSLTGPRIGWLDELSRQTHQPYINNTGGPSMRSKYITALYFTFSSLTSVGFGNVSPNTNSEKIFSICVMLIGSLMYASIFGNVSAIIQRLYSGTARYHTQMQKVKEFIRFHQIPNPLRQRLEEYFQHAWSYTNGIDMNMVLKGFPECLQADICLHLNRNLLNNCPAFRGASPGCLRALSMKFKTTHVPPGDTLVHRGDILDALYFISRGSIEILKDDIVMAILGKDDVFGENICRHETIGKSSCNVRALTYCDLHKIHRDEVLDVLEMYPEFADEFVKNLEVTFDLRDEEIPRYTFLRNRKTKSSIYRKSSVPLGQEPRRHSALPNDLQSSDDENLDDHYRHSGAGILEFSPEKAGLDVTPANFRFDKDKIEKRHSGALSSIAGENEKCMNNTLIKVFSFGHIKH</sequence>
<keyword evidence="4" id="KW-0633">Potassium transport</keyword>
<feature type="transmembrane region" description="Helical" evidence="15">
    <location>
        <begin position="384"/>
        <end position="405"/>
    </location>
</feature>
<dbReference type="FunCoup" id="R7U4C3">
    <property type="interactions" value="5"/>
</dbReference>
<dbReference type="InterPro" id="IPR014710">
    <property type="entry name" value="RmlC-like_jellyroll"/>
</dbReference>
<dbReference type="PROSITE" id="PS50113">
    <property type="entry name" value="PAC"/>
    <property type="match status" value="1"/>
</dbReference>
<feature type="transmembrane region" description="Helical" evidence="15">
    <location>
        <begin position="343"/>
        <end position="364"/>
    </location>
</feature>
<dbReference type="Pfam" id="PF00520">
    <property type="entry name" value="Ion_trans"/>
    <property type="match status" value="1"/>
</dbReference>
<dbReference type="InterPro" id="IPR003967">
    <property type="entry name" value="K_chnl_volt-dep_ERG"/>
</dbReference>
<dbReference type="STRING" id="283909.R7U4C3"/>
<dbReference type="EnsemblMetazoa" id="CapteT177706">
    <property type="protein sequence ID" value="CapteP177706"/>
    <property type="gene ID" value="CapteG177706"/>
</dbReference>
<dbReference type="CDD" id="cd00038">
    <property type="entry name" value="CAP_ED"/>
    <property type="match status" value="1"/>
</dbReference>
<dbReference type="InterPro" id="IPR000700">
    <property type="entry name" value="PAS-assoc_C"/>
</dbReference>
<name>R7U4C3_CAPTE</name>
<dbReference type="SMART" id="SM00100">
    <property type="entry name" value="cNMP"/>
    <property type="match status" value="1"/>
</dbReference>
<evidence type="ECO:0000256" key="11">
    <source>
        <dbReference type="ARBA" id="ARBA00023136"/>
    </source>
</evidence>
<dbReference type="PANTHER" id="PTHR10217">
    <property type="entry name" value="VOLTAGE AND LIGAND GATED POTASSIUM CHANNEL"/>
    <property type="match status" value="1"/>
</dbReference>
<dbReference type="OrthoDB" id="432483at2759"/>
<evidence type="ECO:0000256" key="3">
    <source>
        <dbReference type="ARBA" id="ARBA00022475"/>
    </source>
</evidence>
<keyword evidence="2" id="KW-0813">Transport</keyword>
<evidence type="ECO:0000256" key="12">
    <source>
        <dbReference type="ARBA" id="ARBA00023303"/>
    </source>
</evidence>
<dbReference type="FunFam" id="1.10.1200.260:FF:000001">
    <property type="entry name" value="Potassium voltage-gated channel subfamily H member 7"/>
    <property type="match status" value="1"/>
</dbReference>
<dbReference type="InterPro" id="IPR003938">
    <property type="entry name" value="K_chnl_volt-dep_EAG/ELK/ERG"/>
</dbReference>
<dbReference type="HOGENOM" id="CLU_005746_2_3_1"/>